<keyword evidence="6" id="KW-1185">Reference proteome</keyword>
<dbReference type="PRINTS" id="PR00080">
    <property type="entry name" value="SDRFAMILY"/>
</dbReference>
<proteinExistence type="inferred from homology"/>
<evidence type="ECO:0000313" key="5">
    <source>
        <dbReference type="EMBL" id="KAL1615738.1"/>
    </source>
</evidence>
<reference evidence="5 6" key="1">
    <citation type="submission" date="2024-02" db="EMBL/GenBank/DDBJ databases">
        <title>De novo assembly and annotation of 12 fungi associated with fruit tree decline syndrome in Ontario, Canada.</title>
        <authorList>
            <person name="Sulman M."/>
            <person name="Ellouze W."/>
            <person name="Ilyukhin E."/>
        </authorList>
    </citation>
    <scope>NUCLEOTIDE SEQUENCE [LARGE SCALE GENOMIC DNA]</scope>
    <source>
        <strain evidence="5 6">M1-105</strain>
    </source>
</reference>
<dbReference type="PANTHER" id="PTHR24320">
    <property type="entry name" value="RETINOL DEHYDROGENASE"/>
    <property type="match status" value="1"/>
</dbReference>
<keyword evidence="3" id="KW-0560">Oxidoreductase</keyword>
<evidence type="ECO:0000313" key="6">
    <source>
        <dbReference type="Proteomes" id="UP001521116"/>
    </source>
</evidence>
<evidence type="ECO:0000256" key="3">
    <source>
        <dbReference type="ARBA" id="ARBA00023002"/>
    </source>
</evidence>
<keyword evidence="2" id="KW-0521">NADP</keyword>
<dbReference type="Pfam" id="PF00106">
    <property type="entry name" value="adh_short"/>
    <property type="match status" value="1"/>
</dbReference>
<dbReference type="SUPFAM" id="SSF51735">
    <property type="entry name" value="NAD(P)-binding Rossmann-fold domains"/>
    <property type="match status" value="1"/>
</dbReference>
<evidence type="ECO:0008006" key="7">
    <source>
        <dbReference type="Google" id="ProtNLM"/>
    </source>
</evidence>
<comment type="caution">
    <text evidence="5">The sequence shown here is derived from an EMBL/GenBank/DDBJ whole genome shotgun (WGS) entry which is preliminary data.</text>
</comment>
<comment type="similarity">
    <text evidence="1 4">Belongs to the short-chain dehydrogenases/reductases (SDR) family.</text>
</comment>
<dbReference type="Gene3D" id="3.40.50.720">
    <property type="entry name" value="NAD(P)-binding Rossmann-like Domain"/>
    <property type="match status" value="1"/>
</dbReference>
<organism evidence="5 6">
    <name type="scientific">Neofusicoccum ribis</name>
    <dbReference type="NCBI Taxonomy" id="45134"/>
    <lineage>
        <taxon>Eukaryota</taxon>
        <taxon>Fungi</taxon>
        <taxon>Dikarya</taxon>
        <taxon>Ascomycota</taxon>
        <taxon>Pezizomycotina</taxon>
        <taxon>Dothideomycetes</taxon>
        <taxon>Dothideomycetes incertae sedis</taxon>
        <taxon>Botryosphaeriales</taxon>
        <taxon>Botryosphaeriaceae</taxon>
        <taxon>Neofusicoccum</taxon>
    </lineage>
</organism>
<evidence type="ECO:0000256" key="1">
    <source>
        <dbReference type="ARBA" id="ARBA00006484"/>
    </source>
</evidence>
<evidence type="ECO:0000256" key="4">
    <source>
        <dbReference type="RuleBase" id="RU000363"/>
    </source>
</evidence>
<protein>
    <recommendedName>
        <fullName evidence="7">NAD(P)-binding protein</fullName>
    </recommendedName>
</protein>
<dbReference type="PRINTS" id="PR00081">
    <property type="entry name" value="GDHRDH"/>
</dbReference>
<name>A0ABR3SBH4_9PEZI</name>
<sequence>MRLRVNRESTEELPLEDGATISPLWKSAQEISAVFDPSKDIPDLSGKVAIVTGGNNGLGKESIRQLARHNPGKIYMGARSESKAEIAIADIKREIPNANICFLRLDLSSFASIKQAATLFLSANERLDLLLNNAGIFAVPPALTEDGYEIQFGTNHMGPALLTKLLMPLLLKTAAQPQSDVRIVNISSTAYTSAPKPGLLLSQNKTTLPDLGIVGRYGQSKLANIYFTQELAERYPSILSVALHPGVVKTGIADGPNDQPLFTWFFRMVGKVAFVDVAAGALNQLWASAAPRDDIKSGTMYFPVCKEHKGNAMMRDRRQVEELWKWTEDEFKKHGY</sequence>
<dbReference type="InterPro" id="IPR036291">
    <property type="entry name" value="NAD(P)-bd_dom_sf"/>
</dbReference>
<evidence type="ECO:0000256" key="2">
    <source>
        <dbReference type="ARBA" id="ARBA00022857"/>
    </source>
</evidence>
<dbReference type="PANTHER" id="PTHR24320:SF282">
    <property type="entry name" value="WW DOMAIN-CONTAINING OXIDOREDUCTASE"/>
    <property type="match status" value="1"/>
</dbReference>
<accession>A0ABR3SBH4</accession>
<dbReference type="EMBL" id="JAJVDC020000298">
    <property type="protein sequence ID" value="KAL1615738.1"/>
    <property type="molecule type" value="Genomic_DNA"/>
</dbReference>
<dbReference type="Proteomes" id="UP001521116">
    <property type="component" value="Unassembled WGS sequence"/>
</dbReference>
<gene>
    <name evidence="5" type="ORF">SLS56_011708</name>
</gene>
<dbReference type="InterPro" id="IPR002347">
    <property type="entry name" value="SDR_fam"/>
</dbReference>